<dbReference type="InterPro" id="IPR003591">
    <property type="entry name" value="Leu-rich_rpt_typical-subtyp"/>
</dbReference>
<evidence type="ECO:0000313" key="5">
    <source>
        <dbReference type="EMBL" id="OQV14080.1"/>
    </source>
</evidence>
<dbReference type="InterPro" id="IPR050541">
    <property type="entry name" value="LRR_TM_domain-containing"/>
</dbReference>
<dbReference type="AlphaFoldDB" id="A0A1W0WFT5"/>
<proteinExistence type="predicted"/>
<dbReference type="SMART" id="SM00369">
    <property type="entry name" value="LRR_TYP"/>
    <property type="match status" value="4"/>
</dbReference>
<dbReference type="SUPFAM" id="SSF52058">
    <property type="entry name" value="L domain-like"/>
    <property type="match status" value="2"/>
</dbReference>
<reference evidence="6" key="1">
    <citation type="submission" date="2017-01" db="EMBL/GenBank/DDBJ databases">
        <title>Comparative genomics of anhydrobiosis in the tardigrade Hypsibius dujardini.</title>
        <authorList>
            <person name="Yoshida Y."/>
            <person name="Koutsovoulos G."/>
            <person name="Laetsch D."/>
            <person name="Stevens L."/>
            <person name="Kumar S."/>
            <person name="Horikawa D."/>
            <person name="Ishino K."/>
            <person name="Komine S."/>
            <person name="Tomita M."/>
            <person name="Blaxter M."/>
            <person name="Arakawa K."/>
        </authorList>
    </citation>
    <scope>NUCLEOTIDE SEQUENCE [LARGE SCALE GENOMIC DNA]</scope>
    <source>
        <strain evidence="6">Z151</strain>
    </source>
</reference>
<comment type="caution">
    <text evidence="5">The sequence shown here is derived from an EMBL/GenBank/DDBJ whole genome shotgun (WGS) entry which is preliminary data.</text>
</comment>
<protein>
    <submittedName>
        <fullName evidence="5">Uncharacterized protein</fullName>
    </submittedName>
</protein>
<dbReference type="EMBL" id="MTYJ01000111">
    <property type="protein sequence ID" value="OQV14080.1"/>
    <property type="molecule type" value="Genomic_DNA"/>
</dbReference>
<dbReference type="OrthoDB" id="2151624at2759"/>
<evidence type="ECO:0000256" key="2">
    <source>
        <dbReference type="ARBA" id="ARBA00022729"/>
    </source>
</evidence>
<keyword evidence="3" id="KW-0677">Repeat</keyword>
<dbReference type="Gene3D" id="3.80.10.10">
    <property type="entry name" value="Ribonuclease Inhibitor"/>
    <property type="match status" value="2"/>
</dbReference>
<evidence type="ECO:0000256" key="4">
    <source>
        <dbReference type="SAM" id="SignalP"/>
    </source>
</evidence>
<dbReference type="GO" id="GO:0005886">
    <property type="term" value="C:plasma membrane"/>
    <property type="evidence" value="ECO:0007669"/>
    <property type="project" value="TreeGrafter"/>
</dbReference>
<keyword evidence="6" id="KW-1185">Reference proteome</keyword>
<keyword evidence="1" id="KW-0433">Leucine-rich repeat</keyword>
<evidence type="ECO:0000256" key="1">
    <source>
        <dbReference type="ARBA" id="ARBA00022614"/>
    </source>
</evidence>
<keyword evidence="2 4" id="KW-0732">Signal</keyword>
<organism evidence="5 6">
    <name type="scientific">Hypsibius exemplaris</name>
    <name type="common">Freshwater tardigrade</name>
    <dbReference type="NCBI Taxonomy" id="2072580"/>
    <lineage>
        <taxon>Eukaryota</taxon>
        <taxon>Metazoa</taxon>
        <taxon>Ecdysozoa</taxon>
        <taxon>Tardigrada</taxon>
        <taxon>Eutardigrada</taxon>
        <taxon>Parachela</taxon>
        <taxon>Hypsibioidea</taxon>
        <taxon>Hypsibiidae</taxon>
        <taxon>Hypsibius</taxon>
    </lineage>
</organism>
<dbReference type="PROSITE" id="PS51450">
    <property type="entry name" value="LRR"/>
    <property type="match status" value="1"/>
</dbReference>
<dbReference type="PANTHER" id="PTHR24369:SF210">
    <property type="entry name" value="CHAOPTIN-RELATED"/>
    <property type="match status" value="1"/>
</dbReference>
<sequence length="447" mass="50054">MSYYPEILFALFILPGGSLGKSLDCPTLSTTHCQADCLNIPNDIVCEAVDDEELTRLLGQYANTSTSPLRLTIRKSPLLHLSHQLFEPVIPHLWDLRLESDTIVNEIPSGSFEGLKNLRSLDLTGNKIAHLHAGDFAGLTSLRGLKLERNPLIDLASGIFDGLPSLQCLDLDDNALTCDCKLMWMKNWAVNHPKLWEDNKEVYAEAKEDCDGDIPDCEYPPVMKDRNVTEIPADICDDFLTDLDCLDLQSEHCRTHCDNWTPVSIQCTNVGFEELHGLLSRYSRVVDRVLRLDIAHSKNLILNETLWFPVKDQLIHLNLNHGRYTLKQGTFAGLSKLLYLEMDDCEIGNVPVGAFTGLTALKGLTLDDTEHIDEGAFSPLKSLACLKLDDHDDHGLCDCEMKWLGKWMGGHGGLFADRVLMYEYSGLKVFCDGDAVDCTQKTREELC</sequence>
<dbReference type="PANTHER" id="PTHR24369">
    <property type="entry name" value="ANTIGEN BSP, PUTATIVE-RELATED"/>
    <property type="match status" value="1"/>
</dbReference>
<accession>A0A1W0WFT5</accession>
<dbReference type="Pfam" id="PF13855">
    <property type="entry name" value="LRR_8"/>
    <property type="match status" value="1"/>
</dbReference>
<dbReference type="InterPro" id="IPR032675">
    <property type="entry name" value="LRR_dom_sf"/>
</dbReference>
<name>A0A1W0WFT5_HYPEX</name>
<feature type="chain" id="PRO_5012529002" evidence="4">
    <location>
        <begin position="21"/>
        <end position="447"/>
    </location>
</feature>
<dbReference type="Proteomes" id="UP000192578">
    <property type="component" value="Unassembled WGS sequence"/>
</dbReference>
<evidence type="ECO:0000313" key="6">
    <source>
        <dbReference type="Proteomes" id="UP000192578"/>
    </source>
</evidence>
<evidence type="ECO:0000256" key="3">
    <source>
        <dbReference type="ARBA" id="ARBA00022737"/>
    </source>
</evidence>
<dbReference type="InterPro" id="IPR001611">
    <property type="entry name" value="Leu-rich_rpt"/>
</dbReference>
<gene>
    <name evidence="5" type="ORF">BV898_11744</name>
</gene>
<feature type="signal peptide" evidence="4">
    <location>
        <begin position="1"/>
        <end position="20"/>
    </location>
</feature>